<keyword evidence="13" id="KW-1185">Reference proteome</keyword>
<dbReference type="STRING" id="994573.T472_0208605"/>
<keyword evidence="2 6" id="KW-0645">Protease</keyword>
<dbReference type="Proteomes" id="UP000017747">
    <property type="component" value="Unassembled WGS sequence"/>
</dbReference>
<name>V7I810_9CLOT</name>
<feature type="domain" description="Peptidase S8/S53" evidence="9">
    <location>
        <begin position="168"/>
        <end position="423"/>
    </location>
</feature>
<dbReference type="eggNOG" id="COG1404">
    <property type="taxonomic scope" value="Bacteria"/>
</dbReference>
<feature type="active site" description="Charge relay system" evidence="6">
    <location>
        <position position="233"/>
    </location>
</feature>
<dbReference type="SUPFAM" id="SSF52743">
    <property type="entry name" value="Subtilisin-like"/>
    <property type="match status" value="1"/>
</dbReference>
<dbReference type="InterPro" id="IPR015500">
    <property type="entry name" value="Peptidase_S8_subtilisin-rel"/>
</dbReference>
<evidence type="ECO:0000259" key="11">
    <source>
        <dbReference type="Pfam" id="PF22148"/>
    </source>
</evidence>
<dbReference type="InterPro" id="IPR036852">
    <property type="entry name" value="Peptidase_S8/S53_dom_sf"/>
</dbReference>
<accession>V7I810</accession>
<dbReference type="InterPro" id="IPR051048">
    <property type="entry name" value="Peptidase_S8/S53_subtilisin"/>
</dbReference>
<dbReference type="Gene3D" id="3.40.50.200">
    <property type="entry name" value="Peptidase S8/S53 domain"/>
    <property type="match status" value="1"/>
</dbReference>
<comment type="caution">
    <text evidence="12">The sequence shown here is derived from an EMBL/GenBank/DDBJ whole genome shotgun (WGS) entry which is preliminary data.</text>
</comment>
<dbReference type="OrthoDB" id="9798386at2"/>
<evidence type="ECO:0000313" key="13">
    <source>
        <dbReference type="Proteomes" id="UP000017747"/>
    </source>
</evidence>
<dbReference type="GO" id="GO:0004252">
    <property type="term" value="F:serine-type endopeptidase activity"/>
    <property type="evidence" value="ECO:0007669"/>
    <property type="project" value="UniProtKB-UniRule"/>
</dbReference>
<dbReference type="PANTHER" id="PTHR43399:SF4">
    <property type="entry name" value="CELL WALL-ASSOCIATED PROTEASE"/>
    <property type="match status" value="1"/>
</dbReference>
<feature type="active site" description="Charge relay system" evidence="6">
    <location>
        <position position="388"/>
    </location>
</feature>
<keyword evidence="4 6" id="KW-0378">Hydrolase</keyword>
<protein>
    <submittedName>
        <fullName evidence="12">Peptidase S8</fullName>
    </submittedName>
</protein>
<dbReference type="InterPro" id="IPR054399">
    <property type="entry name" value="Fervidolysin-like_N_prodom"/>
</dbReference>
<evidence type="ECO:0000259" key="10">
    <source>
        <dbReference type="Pfam" id="PF13205"/>
    </source>
</evidence>
<evidence type="ECO:0000256" key="6">
    <source>
        <dbReference type="PROSITE-ProRule" id="PRU01240"/>
    </source>
</evidence>
<keyword evidence="3 8" id="KW-0732">Signal</keyword>
<evidence type="ECO:0000256" key="3">
    <source>
        <dbReference type="ARBA" id="ARBA00022729"/>
    </source>
</evidence>
<reference evidence="12 13" key="1">
    <citation type="journal article" date="2014" name="Genome Announc.">
        <title>Genome Sequence of Youngiibacter fragilis, the Type Strain of the Genus Youngiibacter.</title>
        <authorList>
            <person name="Wawrik C.B."/>
            <person name="Callaghan A.V."/>
            <person name="Stamps B.W."/>
            <person name="Wawrik B."/>
        </authorList>
    </citation>
    <scope>NUCLEOTIDE SEQUENCE [LARGE SCALE GENOMIC DNA]</scope>
    <source>
        <strain evidence="12 13">232.1</strain>
    </source>
</reference>
<evidence type="ECO:0000256" key="4">
    <source>
        <dbReference type="ARBA" id="ARBA00022801"/>
    </source>
</evidence>
<feature type="domain" description="SbsA Ig-like" evidence="10">
    <location>
        <begin position="460"/>
        <end position="563"/>
    </location>
</feature>
<dbReference type="PROSITE" id="PS51892">
    <property type="entry name" value="SUBTILASE"/>
    <property type="match status" value="1"/>
</dbReference>
<sequence>MKGKRKLLITSIIAALFISSSLIAGASEIRSLQASDSSGKPQYVEGELIVTYSDTTSVFDKVKVREKHALTIVEELPLKNTELIKVPKGLTVAQAKAKIAFDPMVKNVQPNYLYYPATDVNPSDDTHYGLLWGLNNTGQPIGGVTGVADVDIDAPEAWEYLGTKSLDEVIVAVIDTGVDFSHPDLQGKMWKNQDETPGDGIDNDGNGYIDDINGWNFVSNTANVFVGVKEDGHATHVSGTIAASDNTVGVIGIAPNVKIMSLKFLGAEGGTTADAIEAIYYARNNGADLSNNSWGGGSYDEALRTAINDFAKPFIVAAGNSKRNIDRIASYPASYDCANIISVAAVDNKGALASFSNYGLTRVDVGAPGVNIVSTYPDPQYVYMSGTSMAAPHVTGVTALVMGVSSGLNTSEVKDIILKSALANPLLSLAGKTVTGGMVNARKALELAGGTIDDPPPAGDTAAPYAISSVPSDGAKNFKKANNLVVTFSEGININDSGAISLKVTSSSATVDITQSTEAAKLVIDPVAVLLPYTKYTLTVSSGAVKDSAGNTNAATWTVTFTTGK</sequence>
<evidence type="ECO:0000256" key="8">
    <source>
        <dbReference type="SAM" id="SignalP"/>
    </source>
</evidence>
<keyword evidence="5 6" id="KW-0720">Serine protease</keyword>
<evidence type="ECO:0000259" key="9">
    <source>
        <dbReference type="Pfam" id="PF00082"/>
    </source>
</evidence>
<proteinExistence type="inferred from homology"/>
<dbReference type="RefSeq" id="WP_023388310.1">
    <property type="nucleotide sequence ID" value="NZ_AXUN02000164.1"/>
</dbReference>
<comment type="similarity">
    <text evidence="1 6 7">Belongs to the peptidase S8 family.</text>
</comment>
<dbReference type="GO" id="GO:0006508">
    <property type="term" value="P:proteolysis"/>
    <property type="evidence" value="ECO:0007669"/>
    <property type="project" value="UniProtKB-KW"/>
</dbReference>
<gene>
    <name evidence="12" type="ORF">T472_0208605</name>
</gene>
<dbReference type="AlphaFoldDB" id="V7I810"/>
<dbReference type="InterPro" id="IPR023827">
    <property type="entry name" value="Peptidase_S8_Asp-AS"/>
</dbReference>
<feature type="chain" id="PRO_5004762544" evidence="8">
    <location>
        <begin position="27"/>
        <end position="565"/>
    </location>
</feature>
<dbReference type="InterPro" id="IPR034204">
    <property type="entry name" value="PfSUB1-like_cat_dom"/>
</dbReference>
<dbReference type="Pfam" id="PF00082">
    <property type="entry name" value="Peptidase_S8"/>
    <property type="match status" value="1"/>
</dbReference>
<evidence type="ECO:0000256" key="1">
    <source>
        <dbReference type="ARBA" id="ARBA00011073"/>
    </source>
</evidence>
<feature type="active site" description="Charge relay system" evidence="6">
    <location>
        <position position="175"/>
    </location>
</feature>
<dbReference type="EMBL" id="AXUN02000164">
    <property type="protein sequence ID" value="ETA81117.1"/>
    <property type="molecule type" value="Genomic_DNA"/>
</dbReference>
<evidence type="ECO:0000256" key="2">
    <source>
        <dbReference type="ARBA" id="ARBA00022670"/>
    </source>
</evidence>
<dbReference type="InterPro" id="IPR032812">
    <property type="entry name" value="SbsA_Ig"/>
</dbReference>
<dbReference type="PATRIC" id="fig|994573.3.peg.1589"/>
<dbReference type="PROSITE" id="PS00136">
    <property type="entry name" value="SUBTILASE_ASP"/>
    <property type="match status" value="1"/>
</dbReference>
<feature type="domain" description="Fervidolysin-like N-terminal prodomain" evidence="11">
    <location>
        <begin position="32"/>
        <end position="111"/>
    </location>
</feature>
<evidence type="ECO:0000256" key="7">
    <source>
        <dbReference type="RuleBase" id="RU003355"/>
    </source>
</evidence>
<feature type="signal peptide" evidence="8">
    <location>
        <begin position="1"/>
        <end position="26"/>
    </location>
</feature>
<dbReference type="Pfam" id="PF13205">
    <property type="entry name" value="Big_5"/>
    <property type="match status" value="1"/>
</dbReference>
<dbReference type="Pfam" id="PF22148">
    <property type="entry name" value="Fervidolysin_NPro-like"/>
    <property type="match status" value="1"/>
</dbReference>
<dbReference type="InterPro" id="IPR023828">
    <property type="entry name" value="Peptidase_S8_Ser-AS"/>
</dbReference>
<evidence type="ECO:0000313" key="12">
    <source>
        <dbReference type="EMBL" id="ETA81117.1"/>
    </source>
</evidence>
<dbReference type="CDD" id="cd07473">
    <property type="entry name" value="Peptidases_S8_Subtilisin_like"/>
    <property type="match status" value="1"/>
</dbReference>
<dbReference type="PANTHER" id="PTHR43399">
    <property type="entry name" value="SUBTILISIN-RELATED"/>
    <property type="match status" value="1"/>
</dbReference>
<dbReference type="PRINTS" id="PR00723">
    <property type="entry name" value="SUBTILISIN"/>
</dbReference>
<dbReference type="InterPro" id="IPR000209">
    <property type="entry name" value="Peptidase_S8/S53_dom"/>
</dbReference>
<dbReference type="PROSITE" id="PS00138">
    <property type="entry name" value="SUBTILASE_SER"/>
    <property type="match status" value="1"/>
</dbReference>
<evidence type="ECO:0000256" key="5">
    <source>
        <dbReference type="ARBA" id="ARBA00022825"/>
    </source>
</evidence>
<organism evidence="12 13">
    <name type="scientific">Youngiibacter fragilis 232.1</name>
    <dbReference type="NCBI Taxonomy" id="994573"/>
    <lineage>
        <taxon>Bacteria</taxon>
        <taxon>Bacillati</taxon>
        <taxon>Bacillota</taxon>
        <taxon>Clostridia</taxon>
        <taxon>Eubacteriales</taxon>
        <taxon>Clostridiaceae</taxon>
        <taxon>Youngiibacter</taxon>
    </lineage>
</organism>